<dbReference type="Proteomes" id="UP000181976">
    <property type="component" value="Unassembled WGS sequence"/>
</dbReference>
<feature type="binding site" evidence="1">
    <location>
        <position position="182"/>
    </location>
    <ligand>
        <name>a divalent metal cation</name>
        <dbReference type="ChEBI" id="CHEBI:60240"/>
        <label>1</label>
    </ligand>
</feature>
<organism evidence="2 3">
    <name type="scientific">Thermophagus xiamenensis</name>
    <dbReference type="NCBI Taxonomy" id="385682"/>
    <lineage>
        <taxon>Bacteria</taxon>
        <taxon>Pseudomonadati</taxon>
        <taxon>Bacteroidota</taxon>
        <taxon>Bacteroidia</taxon>
        <taxon>Marinilabiliales</taxon>
        <taxon>Marinilabiliaceae</taxon>
        <taxon>Thermophagus</taxon>
    </lineage>
</organism>
<dbReference type="SUPFAM" id="SSF51556">
    <property type="entry name" value="Metallo-dependent hydrolases"/>
    <property type="match status" value="1"/>
</dbReference>
<sequence length="223" mass="25607">MRYINFHTHYPPADTKPEIAIVSCVAPEPLQQCPPGIWLSYGIHPWYILHSNMTNLIEKVKTLAHNQQVIAIGEAGLDKLRGPAMDIQRQIFCQQIDISETTQKPLIIHSVKANNEILSLRKKRKPLQPWIIHGFNGLPQEMEQLIKEDFYLSFGPRIFYSDSKAANSLKAIPSDRFFLETDHTNKSISALYLRAAEIRGISTQELEEIIENNFRRLFGNIIE</sequence>
<dbReference type="Gene3D" id="3.20.20.140">
    <property type="entry name" value="Metal-dependent hydrolases"/>
    <property type="match status" value="1"/>
</dbReference>
<dbReference type="OrthoDB" id="664222at2"/>
<feature type="binding site" evidence="1">
    <location>
        <position position="109"/>
    </location>
    <ligand>
        <name>a divalent metal cation</name>
        <dbReference type="ChEBI" id="CHEBI:60240"/>
        <label>2</label>
    </ligand>
</feature>
<dbReference type="PANTHER" id="PTHR46124">
    <property type="entry name" value="D-AMINOACYL-TRNA DEACYLASE"/>
    <property type="match status" value="1"/>
</dbReference>
<dbReference type="EMBL" id="FONA01000023">
    <property type="protein sequence ID" value="SFE94067.1"/>
    <property type="molecule type" value="Genomic_DNA"/>
</dbReference>
<dbReference type="GO" id="GO:0046872">
    <property type="term" value="F:metal ion binding"/>
    <property type="evidence" value="ECO:0007669"/>
    <property type="project" value="UniProtKB-KW"/>
</dbReference>
<protein>
    <submittedName>
        <fullName evidence="2">TatD DNase family protein</fullName>
    </submittedName>
</protein>
<keyword evidence="1" id="KW-0479">Metal-binding</keyword>
<dbReference type="PANTHER" id="PTHR46124:SF3">
    <property type="entry name" value="HYDROLASE"/>
    <property type="match status" value="1"/>
</dbReference>
<keyword evidence="3" id="KW-1185">Reference proteome</keyword>
<reference evidence="2 3" key="1">
    <citation type="submission" date="2016-10" db="EMBL/GenBank/DDBJ databases">
        <authorList>
            <person name="de Groot N.N."/>
        </authorList>
    </citation>
    <scope>NUCLEOTIDE SEQUENCE [LARGE SCALE GENOMIC DNA]</scope>
    <source>
        <strain evidence="2 3">DSM 19012</strain>
    </source>
</reference>
<dbReference type="RefSeq" id="WP_010528776.1">
    <property type="nucleotide sequence ID" value="NZ_AFSL01000096.1"/>
</dbReference>
<dbReference type="GO" id="GO:0016788">
    <property type="term" value="F:hydrolase activity, acting on ester bonds"/>
    <property type="evidence" value="ECO:0007669"/>
    <property type="project" value="InterPro"/>
</dbReference>
<proteinExistence type="predicted"/>
<gene>
    <name evidence="2" type="ORF">SAMN05444380_12337</name>
</gene>
<evidence type="ECO:0000313" key="3">
    <source>
        <dbReference type="Proteomes" id="UP000181976"/>
    </source>
</evidence>
<evidence type="ECO:0000313" key="2">
    <source>
        <dbReference type="EMBL" id="SFE94067.1"/>
    </source>
</evidence>
<name>A0A1I2ENA4_9BACT</name>
<accession>A0A1I2ENA4</accession>
<dbReference type="InParanoid" id="A0A1I2ENA4"/>
<evidence type="ECO:0000256" key="1">
    <source>
        <dbReference type="PIRSR" id="PIRSR005902-1"/>
    </source>
</evidence>
<dbReference type="STRING" id="385682.SAMN05444380_12337"/>
<dbReference type="PIRSF" id="PIRSF005902">
    <property type="entry name" value="DNase_TatD"/>
    <property type="match status" value="1"/>
</dbReference>
<dbReference type="Pfam" id="PF01026">
    <property type="entry name" value="TatD_DNase"/>
    <property type="match status" value="1"/>
</dbReference>
<feature type="binding site" evidence="1">
    <location>
        <position position="74"/>
    </location>
    <ligand>
        <name>a divalent metal cation</name>
        <dbReference type="ChEBI" id="CHEBI:60240"/>
        <label>1</label>
    </ligand>
</feature>
<dbReference type="AlphaFoldDB" id="A0A1I2ENA4"/>
<dbReference type="InterPro" id="IPR032466">
    <property type="entry name" value="Metal_Hydrolase"/>
</dbReference>
<feature type="binding site" evidence="1">
    <location>
        <position position="133"/>
    </location>
    <ligand>
        <name>a divalent metal cation</name>
        <dbReference type="ChEBI" id="CHEBI:60240"/>
        <label>2</label>
    </ligand>
</feature>
<dbReference type="InterPro" id="IPR001130">
    <property type="entry name" value="TatD-like"/>
</dbReference>
<dbReference type="eggNOG" id="COG0084">
    <property type="taxonomic scope" value="Bacteria"/>
</dbReference>
<dbReference type="GO" id="GO:0005829">
    <property type="term" value="C:cytosol"/>
    <property type="evidence" value="ECO:0007669"/>
    <property type="project" value="TreeGrafter"/>
</dbReference>